<dbReference type="Proteomes" id="UP001201161">
    <property type="component" value="Unassembled WGS sequence"/>
</dbReference>
<accession>A0ABS9H6J2</accession>
<dbReference type="InterPro" id="IPR001173">
    <property type="entry name" value="Glyco_trans_2-like"/>
</dbReference>
<comment type="caution">
    <text evidence="2">The sequence shown here is derived from an EMBL/GenBank/DDBJ whole genome shotgun (WGS) entry which is preliminary data.</text>
</comment>
<dbReference type="InterPro" id="IPR050834">
    <property type="entry name" value="Glycosyltransf_2"/>
</dbReference>
<evidence type="ECO:0000259" key="1">
    <source>
        <dbReference type="Pfam" id="PF00535"/>
    </source>
</evidence>
<keyword evidence="3" id="KW-1185">Reference proteome</keyword>
<feature type="domain" description="Glycosyltransferase 2-like" evidence="1">
    <location>
        <begin position="5"/>
        <end position="114"/>
    </location>
</feature>
<organism evidence="2 3">
    <name type="scientific">Nocardioides potassii</name>
    <dbReference type="NCBI Taxonomy" id="2911371"/>
    <lineage>
        <taxon>Bacteria</taxon>
        <taxon>Bacillati</taxon>
        <taxon>Actinomycetota</taxon>
        <taxon>Actinomycetes</taxon>
        <taxon>Propionibacteriales</taxon>
        <taxon>Nocardioidaceae</taxon>
        <taxon>Nocardioides</taxon>
    </lineage>
</organism>
<dbReference type="InterPro" id="IPR029044">
    <property type="entry name" value="Nucleotide-diphossugar_trans"/>
</dbReference>
<dbReference type="SUPFAM" id="SSF53448">
    <property type="entry name" value="Nucleotide-diphospho-sugar transferases"/>
    <property type="match status" value="1"/>
</dbReference>
<dbReference type="CDD" id="cd00761">
    <property type="entry name" value="Glyco_tranf_GTA_type"/>
    <property type="match status" value="1"/>
</dbReference>
<dbReference type="PANTHER" id="PTHR43685">
    <property type="entry name" value="GLYCOSYLTRANSFERASE"/>
    <property type="match status" value="1"/>
</dbReference>
<proteinExistence type="predicted"/>
<dbReference type="Gene3D" id="3.90.550.10">
    <property type="entry name" value="Spore Coat Polysaccharide Biosynthesis Protein SpsA, Chain A"/>
    <property type="match status" value="1"/>
</dbReference>
<protein>
    <submittedName>
        <fullName evidence="2">Glycosyltransferase</fullName>
    </submittedName>
</protein>
<evidence type="ECO:0000313" key="3">
    <source>
        <dbReference type="Proteomes" id="UP001201161"/>
    </source>
</evidence>
<dbReference type="EMBL" id="JAKJHZ010000001">
    <property type="protein sequence ID" value="MCF6376059.1"/>
    <property type="molecule type" value="Genomic_DNA"/>
</dbReference>
<dbReference type="PANTHER" id="PTHR43685:SF11">
    <property type="entry name" value="GLYCOSYLTRANSFERASE TAGX-RELATED"/>
    <property type="match status" value="1"/>
</dbReference>
<dbReference type="Pfam" id="PF00535">
    <property type="entry name" value="Glycos_transf_2"/>
    <property type="match status" value="1"/>
</dbReference>
<gene>
    <name evidence="2" type="ORF">L2K70_00400</name>
</gene>
<evidence type="ECO:0000313" key="2">
    <source>
        <dbReference type="EMBL" id="MCF6376059.1"/>
    </source>
</evidence>
<sequence>MTRASVLIPIHDKETTLPLAVDTVLRQSVEDVEVLLIGDGVTDGVRRVAGNLVAADRRVRFLDFPKGPFHGERYRHDAIQAADSDAIFYLCDDDLLLPDHVADLLELLEDHDLAQCLNGYLTPAGEVRLFASDLSDPHVAALHLRDDLDYNAISITGTAHTRSAYERVSRWDTTPTGFWPDRWQFRKMLAPGFRAATSARMTALQFPTSSGGRDTWEPQARTDEIVPWHTLVTSPGAQDDIDRRVREGMLRQLIEDREELATLHASLASTREYFTVQLESKETYFGELVAALRAEPAALREELDTLRGHVDRLQEIRAAQEAKIEALRERLRARRG</sequence>
<dbReference type="RefSeq" id="WP_236397345.1">
    <property type="nucleotide sequence ID" value="NZ_JAKJHZ010000001.1"/>
</dbReference>
<reference evidence="2 3" key="1">
    <citation type="submission" date="2022-01" db="EMBL/GenBank/DDBJ databases">
        <title>Nocardioides sp. nov., an actinomycete isolated from mining soil.</title>
        <authorList>
            <person name="Liu L."/>
        </authorList>
    </citation>
    <scope>NUCLEOTIDE SEQUENCE [LARGE SCALE GENOMIC DNA]</scope>
    <source>
        <strain evidence="2 3">KLBMP 9356</strain>
    </source>
</reference>
<name>A0ABS9H6J2_9ACTN</name>